<dbReference type="InterPro" id="IPR011034">
    <property type="entry name" value="Formyl_transferase-like_C_sf"/>
</dbReference>
<dbReference type="InterPro" id="IPR005793">
    <property type="entry name" value="Formyl_trans_C"/>
</dbReference>
<protein>
    <recommendedName>
        <fullName evidence="2">methionyl-tRNA formyltransferase</fullName>
        <ecNumber evidence="2">2.1.2.9</ecNumber>
    </recommendedName>
</protein>
<evidence type="ECO:0000313" key="8">
    <source>
        <dbReference type="Proteomes" id="UP000034096"/>
    </source>
</evidence>
<evidence type="ECO:0000259" key="5">
    <source>
        <dbReference type="Pfam" id="PF00551"/>
    </source>
</evidence>
<evidence type="ECO:0000259" key="6">
    <source>
        <dbReference type="Pfam" id="PF02911"/>
    </source>
</evidence>
<dbReference type="PANTHER" id="PTHR11138:SF5">
    <property type="entry name" value="METHIONYL-TRNA FORMYLTRANSFERASE, MITOCHONDRIAL"/>
    <property type="match status" value="1"/>
</dbReference>
<comment type="similarity">
    <text evidence="1">Belongs to the Fmt family.</text>
</comment>
<dbReference type="SUPFAM" id="SSF50486">
    <property type="entry name" value="FMT C-terminal domain-like"/>
    <property type="match status" value="1"/>
</dbReference>
<accession>A0A0G0LW17</accession>
<dbReference type="InterPro" id="IPR041711">
    <property type="entry name" value="Met-tRNA-FMT_N"/>
</dbReference>
<dbReference type="InterPro" id="IPR002376">
    <property type="entry name" value="Formyl_transf_N"/>
</dbReference>
<proteinExistence type="inferred from homology"/>
<evidence type="ECO:0000313" key="7">
    <source>
        <dbReference type="EMBL" id="KKQ56751.1"/>
    </source>
</evidence>
<reference evidence="7 8" key="1">
    <citation type="journal article" date="2015" name="Nature">
        <title>rRNA introns, odd ribosomes, and small enigmatic genomes across a large radiation of phyla.</title>
        <authorList>
            <person name="Brown C.T."/>
            <person name="Hug L.A."/>
            <person name="Thomas B.C."/>
            <person name="Sharon I."/>
            <person name="Castelle C.J."/>
            <person name="Singh A."/>
            <person name="Wilkins M.J."/>
            <person name="Williams K.H."/>
            <person name="Banfield J.F."/>
        </authorList>
    </citation>
    <scope>NUCLEOTIDE SEQUENCE [LARGE SCALE GENOMIC DNA]</scope>
</reference>
<dbReference type="PANTHER" id="PTHR11138">
    <property type="entry name" value="METHIONYL-TRNA FORMYLTRANSFERASE"/>
    <property type="match status" value="1"/>
</dbReference>
<dbReference type="GO" id="GO:0004479">
    <property type="term" value="F:methionyl-tRNA formyltransferase activity"/>
    <property type="evidence" value="ECO:0007669"/>
    <property type="project" value="UniProtKB-EC"/>
</dbReference>
<dbReference type="InterPro" id="IPR044135">
    <property type="entry name" value="Met-tRNA-FMT_C"/>
</dbReference>
<evidence type="ECO:0000256" key="4">
    <source>
        <dbReference type="ARBA" id="ARBA00022917"/>
    </source>
</evidence>
<keyword evidence="3 7" id="KW-0808">Transferase</keyword>
<dbReference type="CDD" id="cd08646">
    <property type="entry name" value="FMT_core_Met-tRNA-FMT_N"/>
    <property type="match status" value="1"/>
</dbReference>
<gene>
    <name evidence="7" type="ORF">US75_C0003G0038</name>
</gene>
<comment type="caution">
    <text evidence="7">The sequence shown here is derived from an EMBL/GenBank/DDBJ whole genome shotgun (WGS) entry which is preliminary data.</text>
</comment>
<feature type="domain" description="Formyl transferase N-terminal" evidence="5">
    <location>
        <begin position="15"/>
        <end position="191"/>
    </location>
</feature>
<dbReference type="AlphaFoldDB" id="A0A0G0LW17"/>
<evidence type="ECO:0000256" key="1">
    <source>
        <dbReference type="ARBA" id="ARBA00010699"/>
    </source>
</evidence>
<dbReference type="EC" id="2.1.2.9" evidence="2"/>
<dbReference type="Pfam" id="PF02911">
    <property type="entry name" value="Formyl_trans_C"/>
    <property type="match status" value="1"/>
</dbReference>
<dbReference type="GO" id="GO:0005829">
    <property type="term" value="C:cytosol"/>
    <property type="evidence" value="ECO:0007669"/>
    <property type="project" value="TreeGrafter"/>
</dbReference>
<dbReference type="STRING" id="1618583.US75_C0003G0038"/>
<dbReference type="Gene3D" id="3.40.50.12230">
    <property type="match status" value="1"/>
</dbReference>
<evidence type="ECO:0000256" key="3">
    <source>
        <dbReference type="ARBA" id="ARBA00022679"/>
    </source>
</evidence>
<dbReference type="InterPro" id="IPR036477">
    <property type="entry name" value="Formyl_transf_N_sf"/>
</dbReference>
<evidence type="ECO:0000256" key="2">
    <source>
        <dbReference type="ARBA" id="ARBA00012261"/>
    </source>
</evidence>
<dbReference type="Pfam" id="PF00551">
    <property type="entry name" value="Formyl_trans_N"/>
    <property type="match status" value="1"/>
</dbReference>
<name>A0A0G0LW17_9BACT</name>
<keyword evidence="4" id="KW-0648">Protein biosynthesis</keyword>
<dbReference type="EMBL" id="LBUE01000003">
    <property type="protein sequence ID" value="KKQ56751.1"/>
    <property type="molecule type" value="Genomic_DNA"/>
</dbReference>
<dbReference type="CDD" id="cd08704">
    <property type="entry name" value="Met_tRNA_FMT_C"/>
    <property type="match status" value="1"/>
</dbReference>
<feature type="domain" description="Formyl transferase C-terminal" evidence="6">
    <location>
        <begin position="255"/>
        <end position="300"/>
    </location>
</feature>
<dbReference type="SUPFAM" id="SSF53328">
    <property type="entry name" value="Formyltransferase"/>
    <property type="match status" value="1"/>
</dbReference>
<sequence length="330" mass="37493">MSWSMTNGCRWRFNMKIVFFGTPDYVVPILENLHKAFKARGESPITSVVTQEPKLTGRDQVKTFSPIDKWAYEHKKRIFFDPSDVVNNNISADIGILASYGKIIPESVINHFRYGIVNIHPSLLPLWRGSSPIQASIVSGEKITGVTFMKLDPLLDHGPIISQFKDEILETDDSLSLRSRLFERASEAIPSLITAYINGKVKTHPQDHEKATFTRELKKEDGFIPPEILSATLQGATFQGEWKISFVKNYSLVPSAQCLARFIRAMEPWPGAWSEIKISRYKDIKRLRLKILKAHVEEKSNVIVLDSVQLEGKSPVTWKQFSEGYPEAIF</sequence>
<organism evidence="7 8">
    <name type="scientific">Candidatus Woesebacteria bacterium GW2011_GWC1_38_13</name>
    <dbReference type="NCBI Taxonomy" id="1618583"/>
    <lineage>
        <taxon>Bacteria</taxon>
        <taxon>Candidatus Woeseibacteriota</taxon>
    </lineage>
</organism>
<dbReference type="Proteomes" id="UP000034096">
    <property type="component" value="Unassembled WGS sequence"/>
</dbReference>